<proteinExistence type="inferred from homology"/>
<dbReference type="InterPro" id="IPR017685">
    <property type="entry name" value="ArgP"/>
</dbReference>
<keyword evidence="2" id="KW-0805">Transcription regulation</keyword>
<feature type="domain" description="HTH lysR-type" evidence="6">
    <location>
        <begin position="4"/>
        <end position="60"/>
    </location>
</feature>
<evidence type="ECO:0000256" key="3">
    <source>
        <dbReference type="ARBA" id="ARBA00023125"/>
    </source>
</evidence>
<evidence type="ECO:0000256" key="2">
    <source>
        <dbReference type="ARBA" id="ARBA00023015"/>
    </source>
</evidence>
<dbReference type="PANTHER" id="PTHR30579">
    <property type="entry name" value="TRANSCRIPTIONAL REGULATOR"/>
    <property type="match status" value="1"/>
</dbReference>
<dbReference type="Proteomes" id="UP000265742">
    <property type="component" value="Unassembled WGS sequence"/>
</dbReference>
<dbReference type="InterPro" id="IPR005119">
    <property type="entry name" value="LysR_subst-bd"/>
</dbReference>
<keyword evidence="8" id="KW-1185">Reference proteome</keyword>
<dbReference type="Pfam" id="PF00126">
    <property type="entry name" value="HTH_1"/>
    <property type="match status" value="1"/>
</dbReference>
<dbReference type="NCBIfam" id="NF002964">
    <property type="entry name" value="PRK03635.1"/>
    <property type="match status" value="1"/>
</dbReference>
<dbReference type="OrthoDB" id="3252676at2"/>
<dbReference type="PANTHER" id="PTHR30579:SF2">
    <property type="entry name" value="HTH-TYPE TRANSCRIPTIONAL REGULATOR ARGP"/>
    <property type="match status" value="1"/>
</dbReference>
<dbReference type="InterPro" id="IPR050176">
    <property type="entry name" value="LTTR"/>
</dbReference>
<dbReference type="Gene3D" id="3.40.190.290">
    <property type="match status" value="1"/>
</dbReference>
<dbReference type="InterPro" id="IPR036390">
    <property type="entry name" value="WH_DNA-bd_sf"/>
</dbReference>
<dbReference type="RefSeq" id="WP_119483042.1">
    <property type="nucleotide sequence ID" value="NZ_QXTG01000002.1"/>
</dbReference>
<dbReference type="GO" id="GO:0003677">
    <property type="term" value="F:DNA binding"/>
    <property type="evidence" value="ECO:0007669"/>
    <property type="project" value="UniProtKB-KW"/>
</dbReference>
<keyword evidence="3" id="KW-0238">DNA-binding</keyword>
<dbReference type="NCBIfam" id="NF009888">
    <property type="entry name" value="PRK13348.1"/>
    <property type="match status" value="1"/>
</dbReference>
<evidence type="ECO:0000256" key="4">
    <source>
        <dbReference type="ARBA" id="ARBA00023159"/>
    </source>
</evidence>
<dbReference type="GO" id="GO:0003700">
    <property type="term" value="F:DNA-binding transcription factor activity"/>
    <property type="evidence" value="ECO:0007669"/>
    <property type="project" value="InterPro"/>
</dbReference>
<dbReference type="InterPro" id="IPR036388">
    <property type="entry name" value="WH-like_DNA-bd_sf"/>
</dbReference>
<evidence type="ECO:0000256" key="1">
    <source>
        <dbReference type="ARBA" id="ARBA00009437"/>
    </source>
</evidence>
<dbReference type="Gene3D" id="1.10.10.10">
    <property type="entry name" value="Winged helix-like DNA-binding domain superfamily/Winged helix DNA-binding domain"/>
    <property type="match status" value="1"/>
</dbReference>
<evidence type="ECO:0000313" key="8">
    <source>
        <dbReference type="Proteomes" id="UP000265742"/>
    </source>
</evidence>
<sequence>MPRFSSNHLETLLTAVDTGSFEAAARALSITPSAVSQRIRAMEALAGQVLLQRAAPIRPTTAGETVLRLARQVRLLDEEASRALDGSGAAVPSLPIAANADSLATWFLDALVEVRREADVVFDLHREDQARTAALLRDGTVLAAVTAERRPVQGCVAVPLGIDRYRAVASPAFVDRHLPGATSGRDVLARLDAVPLVDFDRDDDLQQGFLRRVVGHAPRSPRHFVPSSADFARAVELGLGWGLLPESQALEPLAAGRLVELAPGRVADVVLWWQHWNLRSTLLDAVTAAVRRVAAEHLRPSPV</sequence>
<dbReference type="SUPFAM" id="SSF53850">
    <property type="entry name" value="Periplasmic binding protein-like II"/>
    <property type="match status" value="1"/>
</dbReference>
<dbReference type="Pfam" id="PF03466">
    <property type="entry name" value="LysR_substrate"/>
    <property type="match status" value="1"/>
</dbReference>
<dbReference type="EMBL" id="QXTG01000002">
    <property type="protein sequence ID" value="RIX28733.1"/>
    <property type="molecule type" value="Genomic_DNA"/>
</dbReference>
<comment type="caution">
    <text evidence="7">The sequence shown here is derived from an EMBL/GenBank/DDBJ whole genome shotgun (WGS) entry which is preliminary data.</text>
</comment>
<name>A0A3A1TWV3_9MICO</name>
<organism evidence="7 8">
    <name type="scientific">Amnibacterium setariae</name>
    <dbReference type="NCBI Taxonomy" id="2306585"/>
    <lineage>
        <taxon>Bacteria</taxon>
        <taxon>Bacillati</taxon>
        <taxon>Actinomycetota</taxon>
        <taxon>Actinomycetes</taxon>
        <taxon>Micrococcales</taxon>
        <taxon>Microbacteriaceae</taxon>
        <taxon>Amnibacterium</taxon>
    </lineage>
</organism>
<dbReference type="AlphaFoldDB" id="A0A3A1TWV3"/>
<evidence type="ECO:0000259" key="6">
    <source>
        <dbReference type="PROSITE" id="PS50931"/>
    </source>
</evidence>
<dbReference type="InterPro" id="IPR000847">
    <property type="entry name" value="LysR_HTH_N"/>
</dbReference>
<keyword evidence="4" id="KW-0010">Activator</keyword>
<accession>A0A3A1TWV3</accession>
<gene>
    <name evidence="7" type="ORF">D1781_15190</name>
</gene>
<protein>
    <submittedName>
        <fullName evidence="7">LysR family transcriptional regulator ArgP</fullName>
    </submittedName>
</protein>
<keyword evidence="5" id="KW-0804">Transcription</keyword>
<dbReference type="SUPFAM" id="SSF46785">
    <property type="entry name" value="Winged helix' DNA-binding domain"/>
    <property type="match status" value="1"/>
</dbReference>
<dbReference type="PROSITE" id="PS50931">
    <property type="entry name" value="HTH_LYSR"/>
    <property type="match status" value="1"/>
</dbReference>
<evidence type="ECO:0000256" key="5">
    <source>
        <dbReference type="ARBA" id="ARBA00023163"/>
    </source>
</evidence>
<dbReference type="NCBIfam" id="TIGR03298">
    <property type="entry name" value="argP"/>
    <property type="match status" value="1"/>
</dbReference>
<reference evidence="8" key="1">
    <citation type="submission" date="2018-09" db="EMBL/GenBank/DDBJ databases">
        <authorList>
            <person name="Kim I."/>
        </authorList>
    </citation>
    <scope>NUCLEOTIDE SEQUENCE [LARGE SCALE GENOMIC DNA]</scope>
    <source>
        <strain evidence="8">DD4a</strain>
    </source>
</reference>
<comment type="similarity">
    <text evidence="1">Belongs to the LysR transcriptional regulatory family.</text>
</comment>
<evidence type="ECO:0000313" key="7">
    <source>
        <dbReference type="EMBL" id="RIX28733.1"/>
    </source>
</evidence>